<evidence type="ECO:0000259" key="1">
    <source>
        <dbReference type="PROSITE" id="PS51192"/>
    </source>
</evidence>
<keyword evidence="2" id="KW-0547">Nucleotide-binding</keyword>
<dbReference type="InterPro" id="IPR013083">
    <property type="entry name" value="Znf_RING/FYVE/PHD"/>
</dbReference>
<dbReference type="PANTHER" id="PTHR47396">
    <property type="entry name" value="TYPE I RESTRICTION ENZYME ECOKI R PROTEIN"/>
    <property type="match status" value="1"/>
</dbReference>
<dbReference type="InterPro" id="IPR001841">
    <property type="entry name" value="Znf_RING"/>
</dbReference>
<reference evidence="2" key="1">
    <citation type="journal article" date="2022" name="Nat. Microbiol.">
        <title>Unique mobile elements and scalable gene flow at the prokaryote-eukaryote boundary revealed by circularized Asgard archaea genomes.</title>
        <authorList>
            <person name="Wu F."/>
            <person name="Speth D.R."/>
            <person name="Philosof A."/>
            <person name="Cremiere A."/>
            <person name="Narayanan A."/>
            <person name="Barco R.A."/>
            <person name="Connon S.A."/>
            <person name="Amend J.P."/>
            <person name="Antoshechkin I.A."/>
            <person name="Orphan V.J."/>
        </authorList>
    </citation>
    <scope>NUCLEOTIDE SEQUENCE</scope>
    <source>
        <strain evidence="2">PM71</strain>
    </source>
</reference>
<keyword evidence="2" id="KW-0347">Helicase</keyword>
<dbReference type="InterPro" id="IPR027417">
    <property type="entry name" value="P-loop_NTPase"/>
</dbReference>
<organism evidence="2">
    <name type="scientific">Candidatus Heimdallarchaeum aukensis</name>
    <dbReference type="NCBI Taxonomy" id="2876573"/>
    <lineage>
        <taxon>Archaea</taxon>
        <taxon>Promethearchaeati</taxon>
        <taxon>Candidatus Heimdallarchaeota</taxon>
        <taxon>Candidatus Heimdallarchaeia (ex Rinke et al. 2021) (nom. nud.)</taxon>
        <taxon>Candidatus Heimdallarchaeales</taxon>
        <taxon>Candidatus Heimdallarchaeaceae</taxon>
        <taxon>Candidatus Heimdallarchaeum</taxon>
    </lineage>
</organism>
<dbReference type="CDD" id="cd18785">
    <property type="entry name" value="SF2_C"/>
    <property type="match status" value="1"/>
</dbReference>
<dbReference type="GO" id="GO:0003677">
    <property type="term" value="F:DNA binding"/>
    <property type="evidence" value="ECO:0007669"/>
    <property type="project" value="InterPro"/>
</dbReference>
<keyword evidence="2" id="KW-0067">ATP-binding</keyword>
<dbReference type="InterPro" id="IPR014001">
    <property type="entry name" value="Helicase_ATP-bd"/>
</dbReference>
<accession>A0A9Y1FLH2</accession>
<dbReference type="Gene3D" id="3.30.40.10">
    <property type="entry name" value="Zinc/RING finger domain, C3HC4 (zinc finger)"/>
    <property type="match status" value="1"/>
</dbReference>
<keyword evidence="2" id="KW-0378">Hydrolase</keyword>
<evidence type="ECO:0000313" key="2">
    <source>
        <dbReference type="EMBL" id="UJG41006.1"/>
    </source>
</evidence>
<protein>
    <submittedName>
        <fullName evidence="2">DEAD/DEAH box helicase family protein</fullName>
    </submittedName>
</protein>
<dbReference type="GO" id="GO:0016787">
    <property type="term" value="F:hydrolase activity"/>
    <property type="evidence" value="ECO:0007669"/>
    <property type="project" value="InterPro"/>
</dbReference>
<dbReference type="InterPro" id="IPR006935">
    <property type="entry name" value="Helicase/UvrB_N"/>
</dbReference>
<dbReference type="InterPro" id="IPR050742">
    <property type="entry name" value="Helicase_Restrict-Modif_Enz"/>
</dbReference>
<dbReference type="GO" id="GO:0140097">
    <property type="term" value="F:catalytic activity, acting on DNA"/>
    <property type="evidence" value="ECO:0007669"/>
    <property type="project" value="UniProtKB-ARBA"/>
</dbReference>
<dbReference type="GO" id="GO:0005829">
    <property type="term" value="C:cytosol"/>
    <property type="evidence" value="ECO:0007669"/>
    <property type="project" value="TreeGrafter"/>
</dbReference>
<name>A0A9Y1FLH2_9ARCH</name>
<dbReference type="Gene3D" id="3.40.50.300">
    <property type="entry name" value="P-loop containing nucleotide triphosphate hydrolases"/>
    <property type="match status" value="1"/>
</dbReference>
<gene>
    <name evidence="2" type="ORF">K9W45_00765</name>
</gene>
<dbReference type="SMART" id="SM00487">
    <property type="entry name" value="DEXDc"/>
    <property type="match status" value="1"/>
</dbReference>
<dbReference type="Pfam" id="PF13639">
    <property type="entry name" value="zf-RING_2"/>
    <property type="match status" value="1"/>
</dbReference>
<dbReference type="Pfam" id="PF04851">
    <property type="entry name" value="ResIII"/>
    <property type="match status" value="2"/>
</dbReference>
<dbReference type="GO" id="GO:0004386">
    <property type="term" value="F:helicase activity"/>
    <property type="evidence" value="ECO:0007669"/>
    <property type="project" value="UniProtKB-KW"/>
</dbReference>
<dbReference type="PROSITE" id="PS51192">
    <property type="entry name" value="HELICASE_ATP_BIND_1"/>
    <property type="match status" value="1"/>
</dbReference>
<dbReference type="PANTHER" id="PTHR47396:SF1">
    <property type="entry name" value="ATP-DEPENDENT HELICASE IRC3-RELATED"/>
    <property type="match status" value="1"/>
</dbReference>
<dbReference type="EMBL" id="CP084166">
    <property type="protein sequence ID" value="UJG41006.1"/>
    <property type="molecule type" value="Genomic_DNA"/>
</dbReference>
<feature type="domain" description="Helicase ATP-binding" evidence="1">
    <location>
        <begin position="128"/>
        <end position="356"/>
    </location>
</feature>
<proteinExistence type="predicted"/>
<dbReference type="SUPFAM" id="SSF57850">
    <property type="entry name" value="RING/U-box"/>
    <property type="match status" value="1"/>
</dbReference>
<dbReference type="AlphaFoldDB" id="A0A9Y1FLH2"/>
<sequence>MNHYSCTNCNSKIELDWNFCENCRAEIVKCEICFTPFDKEDIVYLCPYCRSLFHSEHLEQWYKINEYCPHCKKVEKINNFIKISINSFREYRFDLDRDGQIDPSLLTNMYFRGEFWQSQKLILEKFEQKISTVERKFYVVSPPGSGKTIVGLEIAKQIAKNTLVLTPNFSTQDQWIDKIKLFLDKENNIINTMIGNTDPKSRAPITVMTYQRFSVYSQEEEMLQHFAEKMWLKEKNENKEFIESLKKSNYEEYKAKINEYINKIRHKIIKGEFNFSDIKIKDILHKNTLEIIDTLKNKGIGLIILDECHHLTSIWAYIVNYLIEEFNIPFILGLTATPPTDVNVEDEEVGIYELLFGSVDIEIPTPAAVKQKNIAPYQDLLYFVYPQEEERKEIEKKFKPLRKLFSSLKSKNLKDPIEFLKEEYENNHLNIIKRYKNDDLVNKIYLIFENQEAIDQEKFTLNELFIILHAYYWNYLRKQKFNSKKALNYYNELGRFFEKLENVDNLMKEREVTFSFLNSSKSKINAIVEILEYEFSYLKDKLRSAIIYDFTTENLSLSILEKLISNTKTNQLDPVSISSSSILTDRDIANQILKESEKWKENFKFDFKLSIKRTENEKIVQIIGEGFDWRTGIYTLLFTYLLEKGITKCLIGPRNILGEGWDSVKLNTLIDLTSVSAYQTVIQTKGRAYRVDETDDKKISNIWDIAVIEPSLPFGLSTFFNIQRKHEHFYGLSEDGIIEKGIGHIFPSISEDISEIAKDISKFNQIMINKALQREKTYEQWKIGEKYDNVELLSYDLKFEDRTFIIPVVNDSYGVIKYKNNEKRFFRKGYIDFEKKLFTELLSDVFQSLILLNEYKIALKKKNDALNLISEEIKYVTFSQRIGNYFRLLLPRINPKVETVLDSMLMLQNANIGISIKELKEDETIIKNNQKINEKALKQLIVIGLSFLKTDEISQLVVIWNRIVALGEIVKENITQEREKQNKIFKVNKKIIWK</sequence>
<dbReference type="Proteomes" id="UP001201020">
    <property type="component" value="Chromosome"/>
</dbReference>
<dbReference type="GO" id="GO:0005524">
    <property type="term" value="F:ATP binding"/>
    <property type="evidence" value="ECO:0007669"/>
    <property type="project" value="InterPro"/>
</dbReference>
<dbReference type="SUPFAM" id="SSF52540">
    <property type="entry name" value="P-loop containing nucleoside triphosphate hydrolases"/>
    <property type="match status" value="2"/>
</dbReference>